<accession>A0AC61QYA1</accession>
<evidence type="ECO:0000313" key="1">
    <source>
        <dbReference type="EMBL" id="TGX97710.1"/>
    </source>
</evidence>
<evidence type="ECO:0000313" key="2">
    <source>
        <dbReference type="Proteomes" id="UP000307720"/>
    </source>
</evidence>
<dbReference type="EMBL" id="SRZB01000027">
    <property type="protein sequence ID" value="TGX97710.1"/>
    <property type="molecule type" value="Genomic_DNA"/>
</dbReference>
<dbReference type="Proteomes" id="UP000307720">
    <property type="component" value="Unassembled WGS sequence"/>
</dbReference>
<gene>
    <name evidence="1" type="ORF">E5357_11630</name>
</gene>
<reference evidence="1" key="1">
    <citation type="submission" date="2019-04" db="EMBL/GenBank/DDBJ databases">
        <title>Microbes associate with the intestines of laboratory mice.</title>
        <authorList>
            <person name="Navarre W."/>
            <person name="Wong E."/>
            <person name="Huang K."/>
            <person name="Tropini C."/>
            <person name="Ng K."/>
            <person name="Yu B."/>
        </authorList>
    </citation>
    <scope>NUCLEOTIDE SEQUENCE</scope>
    <source>
        <strain evidence="1">NM72_1-8</strain>
    </source>
</reference>
<protein>
    <submittedName>
        <fullName evidence="1">Uncharacterized protein</fullName>
    </submittedName>
</protein>
<proteinExistence type="predicted"/>
<keyword evidence="2" id="KW-1185">Reference proteome</keyword>
<organism evidence="1 2">
    <name type="scientific">Hominisplanchenecus murintestinalis</name>
    <dbReference type="NCBI Taxonomy" id="2941517"/>
    <lineage>
        <taxon>Bacteria</taxon>
        <taxon>Bacillati</taxon>
        <taxon>Bacillota</taxon>
        <taxon>Clostridia</taxon>
        <taxon>Lachnospirales</taxon>
        <taxon>Lachnospiraceae</taxon>
        <taxon>Hominisplanchenecus</taxon>
    </lineage>
</organism>
<sequence length="103" mass="10934">MKQLIAVSPILFESVNYEPGDELPTHNAGLVEAWIGNGAAIWQDDEEPEKKPVKGKARTAPAGLTGDAYPSAGPEQDLVGKPPSRKTRGAQTEPAKGRRKSSA</sequence>
<name>A0AC61QYA1_9FIRM</name>
<comment type="caution">
    <text evidence="1">The sequence shown here is derived from an EMBL/GenBank/DDBJ whole genome shotgun (WGS) entry which is preliminary data.</text>
</comment>